<evidence type="ECO:0000313" key="3">
    <source>
        <dbReference type="Proteomes" id="UP001199816"/>
    </source>
</evidence>
<feature type="signal peptide" evidence="1">
    <location>
        <begin position="1"/>
        <end position="19"/>
    </location>
</feature>
<evidence type="ECO:0000256" key="1">
    <source>
        <dbReference type="SAM" id="SignalP"/>
    </source>
</evidence>
<feature type="chain" id="PRO_5046505106" evidence="1">
    <location>
        <begin position="20"/>
        <end position="301"/>
    </location>
</feature>
<sequence>MKKKIVFMFSAIITTTVLVAQTGKENIDRLCGCFEVSFKYAETFAPEKEYKFHEREQIMGVTELALPLVNTDKKVVIQHLLVMGSGTIVKHWREDWTYENPVQWVYKGDKVWEKVTLPAAGVKGKWSQSVWEVTDAPRYQGSAPWQVVNGHTIWESTADAPLPRREYTQRSDYNILNRTNRLVITDKGYDHIQENKKIIRSNGSDQLLVEERGLNGYEQLDKGDCAAGEKYWEVHKGFWLALEQEWEKLLEAKNRITLTEKVGDQELMTKLFAMADEWKAQKLTAADVNSKIKAVLEKHIQ</sequence>
<organism evidence="2 3">
    <name type="scientific">Niabella pedocola</name>
    <dbReference type="NCBI Taxonomy" id="1752077"/>
    <lineage>
        <taxon>Bacteria</taxon>
        <taxon>Pseudomonadati</taxon>
        <taxon>Bacteroidota</taxon>
        <taxon>Chitinophagia</taxon>
        <taxon>Chitinophagales</taxon>
        <taxon>Chitinophagaceae</taxon>
        <taxon>Niabella</taxon>
    </lineage>
</organism>
<dbReference type="RefSeq" id="WP_231005309.1">
    <property type="nucleotide sequence ID" value="NZ_JAJNEC010000005.1"/>
</dbReference>
<protein>
    <submittedName>
        <fullName evidence="2">Uncharacterized protein</fullName>
    </submittedName>
</protein>
<keyword evidence="3" id="KW-1185">Reference proteome</keyword>
<accession>A0ABS8PTA7</accession>
<comment type="caution">
    <text evidence="2">The sequence shown here is derived from an EMBL/GenBank/DDBJ whole genome shotgun (WGS) entry which is preliminary data.</text>
</comment>
<proteinExistence type="predicted"/>
<dbReference type="Pfam" id="PF20311">
    <property type="entry name" value="DUF6607"/>
    <property type="match status" value="1"/>
</dbReference>
<dbReference type="Proteomes" id="UP001199816">
    <property type="component" value="Unassembled WGS sequence"/>
</dbReference>
<gene>
    <name evidence="2" type="ORF">LQ567_14845</name>
</gene>
<dbReference type="InterPro" id="IPR046715">
    <property type="entry name" value="DUF6607"/>
</dbReference>
<evidence type="ECO:0000313" key="2">
    <source>
        <dbReference type="EMBL" id="MCD2424054.1"/>
    </source>
</evidence>
<dbReference type="EMBL" id="JAJNEC010000005">
    <property type="protein sequence ID" value="MCD2424054.1"/>
    <property type="molecule type" value="Genomic_DNA"/>
</dbReference>
<name>A0ABS8PTA7_9BACT</name>
<reference evidence="2 3" key="1">
    <citation type="submission" date="2021-11" db="EMBL/GenBank/DDBJ databases">
        <title>Genomic of Niabella pedocola.</title>
        <authorList>
            <person name="Wu T."/>
        </authorList>
    </citation>
    <scope>NUCLEOTIDE SEQUENCE [LARGE SCALE GENOMIC DNA]</scope>
    <source>
        <strain evidence="2 3">JCM 31011</strain>
    </source>
</reference>
<keyword evidence="1" id="KW-0732">Signal</keyword>